<gene>
    <name evidence="2" type="ORF">VNO80_14262</name>
</gene>
<name>A0AAN9MIE4_PHACN</name>
<evidence type="ECO:0000313" key="2">
    <source>
        <dbReference type="EMBL" id="KAK7355017.1"/>
    </source>
</evidence>
<feature type="region of interest" description="Disordered" evidence="1">
    <location>
        <begin position="73"/>
        <end position="107"/>
    </location>
</feature>
<evidence type="ECO:0000313" key="3">
    <source>
        <dbReference type="Proteomes" id="UP001374584"/>
    </source>
</evidence>
<feature type="compositionally biased region" description="Polar residues" evidence="1">
    <location>
        <begin position="96"/>
        <end position="107"/>
    </location>
</feature>
<dbReference type="AlphaFoldDB" id="A0AAN9MIE4"/>
<organism evidence="2 3">
    <name type="scientific">Phaseolus coccineus</name>
    <name type="common">Scarlet runner bean</name>
    <name type="synonym">Phaseolus multiflorus</name>
    <dbReference type="NCBI Taxonomy" id="3886"/>
    <lineage>
        <taxon>Eukaryota</taxon>
        <taxon>Viridiplantae</taxon>
        <taxon>Streptophyta</taxon>
        <taxon>Embryophyta</taxon>
        <taxon>Tracheophyta</taxon>
        <taxon>Spermatophyta</taxon>
        <taxon>Magnoliopsida</taxon>
        <taxon>eudicotyledons</taxon>
        <taxon>Gunneridae</taxon>
        <taxon>Pentapetalae</taxon>
        <taxon>rosids</taxon>
        <taxon>fabids</taxon>
        <taxon>Fabales</taxon>
        <taxon>Fabaceae</taxon>
        <taxon>Papilionoideae</taxon>
        <taxon>50 kb inversion clade</taxon>
        <taxon>NPAAA clade</taxon>
        <taxon>indigoferoid/millettioid clade</taxon>
        <taxon>Phaseoleae</taxon>
        <taxon>Phaseolus</taxon>
    </lineage>
</organism>
<reference evidence="2 3" key="1">
    <citation type="submission" date="2024-01" db="EMBL/GenBank/DDBJ databases">
        <title>The genomes of 5 underutilized Papilionoideae crops provide insights into root nodulation and disease resistanc.</title>
        <authorList>
            <person name="Jiang F."/>
        </authorList>
    </citation>
    <scope>NUCLEOTIDE SEQUENCE [LARGE SCALE GENOMIC DNA]</scope>
    <source>
        <strain evidence="2">JINMINGXINNONG_FW02</strain>
        <tissue evidence="2">Leaves</tissue>
    </source>
</reference>
<evidence type="ECO:0000256" key="1">
    <source>
        <dbReference type="SAM" id="MobiDB-lite"/>
    </source>
</evidence>
<comment type="caution">
    <text evidence="2">The sequence shown here is derived from an EMBL/GenBank/DDBJ whole genome shotgun (WGS) entry which is preliminary data.</text>
</comment>
<keyword evidence="3" id="KW-1185">Reference proteome</keyword>
<protein>
    <submittedName>
        <fullName evidence="2">Uncharacterized protein</fullName>
    </submittedName>
</protein>
<dbReference type="EMBL" id="JAYMYR010000006">
    <property type="protein sequence ID" value="KAK7355017.1"/>
    <property type="molecule type" value="Genomic_DNA"/>
</dbReference>
<accession>A0AAN9MIE4</accession>
<sequence length="107" mass="11999">MLIWCKEGLYVVEVRLELPKHIESWGEVCFDAHEMMDIMILGMCMHPMHAHEDAWVGRLGGVPQPRRLIESVGVEDTWHDGSGGDEGEWGSKGIGSTISGFFQQQTT</sequence>
<proteinExistence type="predicted"/>
<dbReference type="Proteomes" id="UP001374584">
    <property type="component" value="Unassembled WGS sequence"/>
</dbReference>